<evidence type="ECO:0000256" key="3">
    <source>
        <dbReference type="ARBA" id="ARBA00022884"/>
    </source>
</evidence>
<evidence type="ECO:0000256" key="8">
    <source>
        <dbReference type="RuleBase" id="RU003830"/>
    </source>
</evidence>
<reference evidence="9 10" key="1">
    <citation type="journal article" date="2016" name="Nat. Commun.">
        <title>Thousands of microbial genomes shed light on interconnected biogeochemical processes in an aquifer system.</title>
        <authorList>
            <person name="Anantharaman K."/>
            <person name="Brown C.T."/>
            <person name="Hug L.A."/>
            <person name="Sharon I."/>
            <person name="Castelle C.J."/>
            <person name="Probst A.J."/>
            <person name="Thomas B.C."/>
            <person name="Singh A."/>
            <person name="Wilkins M.J."/>
            <person name="Karaoz U."/>
            <person name="Brodie E.L."/>
            <person name="Williams K.H."/>
            <person name="Hubbard S.S."/>
            <person name="Banfield J.F."/>
        </authorList>
    </citation>
    <scope>NUCLEOTIDE SEQUENCE [LARGE SCALE GENOMIC DNA]</scope>
</reference>
<evidence type="ECO:0000256" key="2">
    <source>
        <dbReference type="ARBA" id="ARBA00022730"/>
    </source>
</evidence>
<evidence type="ECO:0000313" key="9">
    <source>
        <dbReference type="EMBL" id="OGL83157.1"/>
    </source>
</evidence>
<dbReference type="GO" id="GO:0005829">
    <property type="term" value="C:cytosol"/>
    <property type="evidence" value="ECO:0007669"/>
    <property type="project" value="TreeGrafter"/>
</dbReference>
<comment type="caution">
    <text evidence="9">The sequence shown here is derived from an EMBL/GenBank/DDBJ whole genome shotgun (WGS) entry which is preliminary data.</text>
</comment>
<dbReference type="GO" id="GO:0019843">
    <property type="term" value="F:rRNA binding"/>
    <property type="evidence" value="ECO:0007669"/>
    <property type="project" value="UniProtKB-UniRule"/>
</dbReference>
<evidence type="ECO:0000313" key="10">
    <source>
        <dbReference type="Proteomes" id="UP000176846"/>
    </source>
</evidence>
<gene>
    <name evidence="7" type="primary">rpsM</name>
    <name evidence="9" type="ORF">A2936_01495</name>
</gene>
<protein>
    <recommendedName>
        <fullName evidence="6 7">Small ribosomal subunit protein uS13</fullName>
    </recommendedName>
</protein>
<keyword evidence="7" id="KW-0820">tRNA-binding</keyword>
<evidence type="ECO:0000256" key="6">
    <source>
        <dbReference type="ARBA" id="ARBA00035166"/>
    </source>
</evidence>
<dbReference type="PANTHER" id="PTHR10871:SF1">
    <property type="entry name" value="SMALL RIBOSOMAL SUBUNIT PROTEIN US13M"/>
    <property type="match status" value="1"/>
</dbReference>
<dbReference type="InterPro" id="IPR010979">
    <property type="entry name" value="Ribosomal_uS13-like_H2TH"/>
</dbReference>
<dbReference type="Gene3D" id="1.10.8.50">
    <property type="match status" value="1"/>
</dbReference>
<dbReference type="GO" id="GO:0003735">
    <property type="term" value="F:structural constituent of ribosome"/>
    <property type="evidence" value="ECO:0007669"/>
    <property type="project" value="InterPro"/>
</dbReference>
<comment type="similarity">
    <text evidence="1 7 8">Belongs to the universal ribosomal protein uS13 family.</text>
</comment>
<dbReference type="SUPFAM" id="SSF46946">
    <property type="entry name" value="S13-like H2TH domain"/>
    <property type="match status" value="1"/>
</dbReference>
<comment type="subunit">
    <text evidence="7">Part of the 30S ribosomal subunit. Forms a loose heterodimer with protein S19. Forms two bridges to the 50S subunit in the 70S ribosome.</text>
</comment>
<dbReference type="Proteomes" id="UP000176846">
    <property type="component" value="Unassembled WGS sequence"/>
</dbReference>
<dbReference type="InterPro" id="IPR001892">
    <property type="entry name" value="Ribosomal_uS13"/>
</dbReference>
<keyword evidence="4 7" id="KW-0689">Ribosomal protein</keyword>
<keyword evidence="5 7" id="KW-0687">Ribonucleoprotein</keyword>
<sequence length="130" mass="14806">MARIAGVTLPNDKRIEIALTYIYGIGLPSSRAILKATDIDGNIRVKDLKDNQLNAVREQIEKRAIKVEGDLSRDILMHIRRLKDIGCYRGIRHIKHLPLRGQRTKTNTRTVRGNVRRTMGSGRKDAHQKT</sequence>
<dbReference type="PANTHER" id="PTHR10871">
    <property type="entry name" value="30S RIBOSOMAL PROTEIN S13/40S RIBOSOMAL PROTEIN S18"/>
    <property type="match status" value="1"/>
</dbReference>
<organism evidence="9 10">
    <name type="scientific">Candidatus Uhrbacteria bacterium RIFCSPLOWO2_01_FULL_47_25</name>
    <dbReference type="NCBI Taxonomy" id="1802402"/>
    <lineage>
        <taxon>Bacteria</taxon>
        <taxon>Candidatus Uhriibacteriota</taxon>
    </lineage>
</organism>
<dbReference type="GO" id="GO:0006412">
    <property type="term" value="P:translation"/>
    <property type="evidence" value="ECO:0007669"/>
    <property type="project" value="UniProtKB-UniRule"/>
</dbReference>
<dbReference type="GO" id="GO:0015935">
    <property type="term" value="C:small ribosomal subunit"/>
    <property type="evidence" value="ECO:0007669"/>
    <property type="project" value="TreeGrafter"/>
</dbReference>
<evidence type="ECO:0000256" key="4">
    <source>
        <dbReference type="ARBA" id="ARBA00022980"/>
    </source>
</evidence>
<dbReference type="InterPro" id="IPR027437">
    <property type="entry name" value="Rbsml_uS13_C"/>
</dbReference>
<evidence type="ECO:0000256" key="5">
    <source>
        <dbReference type="ARBA" id="ARBA00023274"/>
    </source>
</evidence>
<dbReference type="AlphaFoldDB" id="A0A1F7UZH4"/>
<proteinExistence type="inferred from homology"/>
<dbReference type="PROSITE" id="PS00646">
    <property type="entry name" value="RIBOSOMAL_S13_1"/>
    <property type="match status" value="1"/>
</dbReference>
<name>A0A1F7UZH4_9BACT</name>
<comment type="function">
    <text evidence="7">Located at the top of the head of the 30S subunit, it contacts several helices of the 16S rRNA. In the 70S ribosome it contacts the 23S rRNA (bridge B1a) and protein L5 of the 50S subunit (bridge B1b), connecting the 2 subunits; these bridges are implicated in subunit movement. Contacts the tRNAs in the A and P-sites.</text>
</comment>
<dbReference type="InterPro" id="IPR018269">
    <property type="entry name" value="Ribosomal_uS13_CS"/>
</dbReference>
<dbReference type="Pfam" id="PF00416">
    <property type="entry name" value="Ribosomal_S13"/>
    <property type="match status" value="1"/>
</dbReference>
<dbReference type="FunFam" id="1.10.8.50:FF:000001">
    <property type="entry name" value="30S ribosomal protein S13"/>
    <property type="match status" value="1"/>
</dbReference>
<dbReference type="InterPro" id="IPR019980">
    <property type="entry name" value="Ribosomal_uS13_bac-type"/>
</dbReference>
<dbReference type="EMBL" id="MGEK01000002">
    <property type="protein sequence ID" value="OGL83157.1"/>
    <property type="molecule type" value="Genomic_DNA"/>
</dbReference>
<keyword evidence="3 7" id="KW-0694">RNA-binding</keyword>
<dbReference type="PROSITE" id="PS50159">
    <property type="entry name" value="RIBOSOMAL_S13_2"/>
    <property type="match status" value="1"/>
</dbReference>
<keyword evidence="2 7" id="KW-0699">rRNA-binding</keyword>
<evidence type="ECO:0000256" key="7">
    <source>
        <dbReference type="HAMAP-Rule" id="MF_01315"/>
    </source>
</evidence>
<evidence type="ECO:0000256" key="1">
    <source>
        <dbReference type="ARBA" id="ARBA00008080"/>
    </source>
</evidence>
<dbReference type="HAMAP" id="MF_01315">
    <property type="entry name" value="Ribosomal_uS13"/>
    <property type="match status" value="1"/>
</dbReference>
<accession>A0A1F7UZH4</accession>
<dbReference type="PIRSF" id="PIRSF002134">
    <property type="entry name" value="Ribosomal_S13"/>
    <property type="match status" value="1"/>
</dbReference>
<dbReference type="Gene3D" id="4.10.910.10">
    <property type="entry name" value="30s ribosomal protein s13, domain 2"/>
    <property type="match status" value="1"/>
</dbReference>
<dbReference type="NCBIfam" id="TIGR03631">
    <property type="entry name" value="uS13_bact"/>
    <property type="match status" value="1"/>
</dbReference>
<dbReference type="GO" id="GO:0000049">
    <property type="term" value="F:tRNA binding"/>
    <property type="evidence" value="ECO:0007669"/>
    <property type="project" value="UniProtKB-UniRule"/>
</dbReference>